<organism evidence="2 3">
    <name type="scientific">Oligella urethralis DNF00040</name>
    <dbReference type="NCBI Taxonomy" id="1401065"/>
    <lineage>
        <taxon>Bacteria</taxon>
        <taxon>Pseudomonadati</taxon>
        <taxon>Pseudomonadota</taxon>
        <taxon>Betaproteobacteria</taxon>
        <taxon>Burkholderiales</taxon>
        <taxon>Alcaligenaceae</taxon>
        <taxon>Oligella</taxon>
    </lineage>
</organism>
<accession>A0A095Z3Q7</accession>
<protein>
    <submittedName>
        <fullName evidence="2">Uncharacterized protein</fullName>
    </submittedName>
</protein>
<proteinExistence type="predicted"/>
<keyword evidence="1" id="KW-1133">Transmembrane helix</keyword>
<reference evidence="2 3" key="1">
    <citation type="submission" date="2014-07" db="EMBL/GenBank/DDBJ databases">
        <authorList>
            <person name="McCorrison J."/>
            <person name="Sanka R."/>
            <person name="Torralba M."/>
            <person name="Gillis M."/>
            <person name="Haft D.H."/>
            <person name="Methe B."/>
            <person name="Sutton G."/>
            <person name="Nelson K.E."/>
        </authorList>
    </citation>
    <scope>NUCLEOTIDE SEQUENCE [LARGE SCALE GENOMIC DNA]</scope>
    <source>
        <strain evidence="2 3">DNF00040</strain>
    </source>
</reference>
<feature type="transmembrane region" description="Helical" evidence="1">
    <location>
        <begin position="6"/>
        <end position="29"/>
    </location>
</feature>
<dbReference type="OrthoDB" id="9799230at2"/>
<sequence length="199" mass="22944">MKILSIAIIWALYKVWPLFIVIVLALVIVNRLAPPPKRHAMTVVVGFLLLVLCVVSAFFLRPMIVGFLTNYYGEVAQGKVVSSAGLSRIHNEQRVFRSHIIYKTVDGQLIETFFDSDDFNFYPFRNSVRYPAVGQEFSLKYIPELPQYVIILRDDKKEQCEKLRLKLYELQNKLEFAPGNAEFLRENQELLAQIEAQGC</sequence>
<keyword evidence="1" id="KW-0812">Transmembrane</keyword>
<keyword evidence="1" id="KW-0472">Membrane</keyword>
<evidence type="ECO:0000313" key="2">
    <source>
        <dbReference type="EMBL" id="KGF29001.1"/>
    </source>
</evidence>
<feature type="transmembrane region" description="Helical" evidence="1">
    <location>
        <begin position="41"/>
        <end position="60"/>
    </location>
</feature>
<dbReference type="AlphaFoldDB" id="A0A095Z3Q7"/>
<keyword evidence="3" id="KW-1185">Reference proteome</keyword>
<dbReference type="eggNOG" id="ENOG5032X8C">
    <property type="taxonomic scope" value="Bacteria"/>
</dbReference>
<gene>
    <name evidence="2" type="ORF">HMPREF2130_09060</name>
</gene>
<name>A0A095Z3Q7_9BURK</name>
<evidence type="ECO:0000313" key="3">
    <source>
        <dbReference type="Proteomes" id="UP000029629"/>
    </source>
</evidence>
<evidence type="ECO:0000256" key="1">
    <source>
        <dbReference type="SAM" id="Phobius"/>
    </source>
</evidence>
<comment type="caution">
    <text evidence="2">The sequence shown here is derived from an EMBL/GenBank/DDBJ whole genome shotgun (WGS) entry which is preliminary data.</text>
</comment>
<dbReference type="RefSeq" id="WP_036560200.1">
    <property type="nucleotide sequence ID" value="NZ_JRNI01000044.1"/>
</dbReference>
<dbReference type="Proteomes" id="UP000029629">
    <property type="component" value="Unassembled WGS sequence"/>
</dbReference>
<dbReference type="EMBL" id="JRNI01000044">
    <property type="protein sequence ID" value="KGF29001.1"/>
    <property type="molecule type" value="Genomic_DNA"/>
</dbReference>